<evidence type="ECO:0000313" key="1">
    <source>
        <dbReference type="EMBL" id="OQS07950.1"/>
    </source>
</evidence>
<name>A0A1W0AD50_9STRA</name>
<dbReference type="PANTHER" id="PTHR31827">
    <property type="entry name" value="EMB|CAB89363.1"/>
    <property type="match status" value="1"/>
</dbReference>
<gene>
    <name evidence="1" type="ORF">THRCLA_20023</name>
</gene>
<dbReference type="OrthoDB" id="69459at2759"/>
<dbReference type="Proteomes" id="UP000243217">
    <property type="component" value="Unassembled WGS sequence"/>
</dbReference>
<dbReference type="EMBL" id="JNBS01000020">
    <property type="protein sequence ID" value="OQS07950.1"/>
    <property type="molecule type" value="Genomic_DNA"/>
</dbReference>
<dbReference type="PANTHER" id="PTHR31827:SF1">
    <property type="entry name" value="EMB|CAB89363.1"/>
    <property type="match status" value="1"/>
</dbReference>
<protein>
    <submittedName>
        <fullName evidence="1">Uncharacterized protein</fullName>
    </submittedName>
</protein>
<organism evidence="1 2">
    <name type="scientific">Thraustotheca clavata</name>
    <dbReference type="NCBI Taxonomy" id="74557"/>
    <lineage>
        <taxon>Eukaryota</taxon>
        <taxon>Sar</taxon>
        <taxon>Stramenopiles</taxon>
        <taxon>Oomycota</taxon>
        <taxon>Saprolegniomycetes</taxon>
        <taxon>Saprolegniales</taxon>
        <taxon>Achlyaceae</taxon>
        <taxon>Thraustotheca</taxon>
    </lineage>
</organism>
<dbReference type="AlphaFoldDB" id="A0A1W0AD50"/>
<accession>A0A1W0AD50</accession>
<evidence type="ECO:0000313" key="2">
    <source>
        <dbReference type="Proteomes" id="UP000243217"/>
    </source>
</evidence>
<dbReference type="STRING" id="74557.A0A1W0AD50"/>
<keyword evidence="2" id="KW-1185">Reference proteome</keyword>
<sequence length="260" mass="28664">MVVTCTFNDCENPTIPGSVKCAFHKNRRQCKSKGCNNQVYARNLCVRHGGKKQCHYEGCQSYARGGDYCIQHGGIVIKRFCIIEGCTKQAHAKQLCVRHGGGRLCRTAGCHHHAREGGHCHKHNKNIKKNEDTIPTPVQPKACLSRASLPTPELPMLEMPKWVVVSPSDILWTMQPELLDLSFTSLLAPPTMMLVNVCSPTAPFEFDAHNLSSLMPLPEEPTTTPPAQTSADPLLSDVLQYSEDLTNDISDLFEDGLLAA</sequence>
<reference evidence="1 2" key="1">
    <citation type="journal article" date="2014" name="Genome Biol. Evol.">
        <title>The secreted proteins of Achlya hypogyna and Thraustotheca clavata identify the ancestral oomycete secretome and reveal gene acquisitions by horizontal gene transfer.</title>
        <authorList>
            <person name="Misner I."/>
            <person name="Blouin N."/>
            <person name="Leonard G."/>
            <person name="Richards T.A."/>
            <person name="Lane C.E."/>
        </authorList>
    </citation>
    <scope>NUCLEOTIDE SEQUENCE [LARGE SCALE GENOMIC DNA]</scope>
    <source>
        <strain evidence="1 2">ATCC 34112</strain>
    </source>
</reference>
<proteinExistence type="predicted"/>
<comment type="caution">
    <text evidence="1">The sequence shown here is derived from an EMBL/GenBank/DDBJ whole genome shotgun (WGS) entry which is preliminary data.</text>
</comment>